<dbReference type="PANTHER" id="PTHR22298">
    <property type="entry name" value="ENDO-1,4-BETA-GLUCANASE"/>
    <property type="match status" value="1"/>
</dbReference>
<feature type="domain" description="Glycoside hydrolase family 9" evidence="9">
    <location>
        <begin position="158"/>
        <end position="528"/>
    </location>
</feature>
<accession>A0AAW0V6Q0</accession>
<dbReference type="EMBL" id="JARAKH010000001">
    <property type="protein sequence ID" value="KAK8407660.1"/>
    <property type="molecule type" value="Genomic_DNA"/>
</dbReference>
<organism evidence="10 11">
    <name type="scientific">Scylla paramamosain</name>
    <name type="common">Mud crab</name>
    <dbReference type="NCBI Taxonomy" id="85552"/>
    <lineage>
        <taxon>Eukaryota</taxon>
        <taxon>Metazoa</taxon>
        <taxon>Ecdysozoa</taxon>
        <taxon>Arthropoda</taxon>
        <taxon>Crustacea</taxon>
        <taxon>Multicrustacea</taxon>
        <taxon>Malacostraca</taxon>
        <taxon>Eumalacostraca</taxon>
        <taxon>Eucarida</taxon>
        <taxon>Decapoda</taxon>
        <taxon>Pleocyemata</taxon>
        <taxon>Brachyura</taxon>
        <taxon>Eubrachyura</taxon>
        <taxon>Portunoidea</taxon>
        <taxon>Portunidae</taxon>
        <taxon>Portuninae</taxon>
        <taxon>Scylla</taxon>
    </lineage>
</organism>
<dbReference type="EC" id="3.2.1.4" evidence="3"/>
<proteinExistence type="inferred from homology"/>
<dbReference type="SUPFAM" id="SSF49384">
    <property type="entry name" value="Carbohydrate-binding domain"/>
    <property type="match status" value="1"/>
</dbReference>
<keyword evidence="11" id="KW-1185">Reference proteome</keyword>
<comment type="caution">
    <text evidence="10">The sequence shown here is derived from an EMBL/GenBank/DDBJ whole genome shotgun (WGS) entry which is preliminary data.</text>
</comment>
<dbReference type="InterPro" id="IPR008965">
    <property type="entry name" value="CBM2/CBM3_carb-bd_dom_sf"/>
</dbReference>
<dbReference type="AlphaFoldDB" id="A0AAW0V6Q0"/>
<keyword evidence="6" id="KW-0119">Carbohydrate metabolism</keyword>
<dbReference type="GO" id="GO:0030245">
    <property type="term" value="P:cellulose catabolic process"/>
    <property type="evidence" value="ECO:0007669"/>
    <property type="project" value="UniProtKB-KW"/>
</dbReference>
<evidence type="ECO:0000256" key="4">
    <source>
        <dbReference type="ARBA" id="ARBA00022801"/>
    </source>
</evidence>
<evidence type="ECO:0000313" key="10">
    <source>
        <dbReference type="EMBL" id="KAK8407660.1"/>
    </source>
</evidence>
<evidence type="ECO:0000256" key="6">
    <source>
        <dbReference type="ARBA" id="ARBA00023277"/>
    </source>
</evidence>
<evidence type="ECO:0000313" key="11">
    <source>
        <dbReference type="Proteomes" id="UP001487740"/>
    </source>
</evidence>
<dbReference type="InterPro" id="IPR008928">
    <property type="entry name" value="6-hairpin_glycosidase_sf"/>
</dbReference>
<dbReference type="GO" id="GO:0030247">
    <property type="term" value="F:polysaccharide binding"/>
    <property type="evidence" value="ECO:0007669"/>
    <property type="project" value="InterPro"/>
</dbReference>
<keyword evidence="4" id="KW-0378">Hydrolase</keyword>
<evidence type="ECO:0000256" key="2">
    <source>
        <dbReference type="ARBA" id="ARBA00007072"/>
    </source>
</evidence>
<dbReference type="GO" id="GO:0008810">
    <property type="term" value="F:cellulase activity"/>
    <property type="evidence" value="ECO:0007669"/>
    <property type="project" value="UniProtKB-EC"/>
</dbReference>
<dbReference type="InterPro" id="IPR012291">
    <property type="entry name" value="CBM2_carb-bd_dom_sf"/>
</dbReference>
<dbReference type="Proteomes" id="UP001487740">
    <property type="component" value="Unassembled WGS sequence"/>
</dbReference>
<evidence type="ECO:0000259" key="9">
    <source>
        <dbReference type="Pfam" id="PF00759"/>
    </source>
</evidence>
<gene>
    <name evidence="10" type="ORF">O3P69_002307</name>
</gene>
<dbReference type="Pfam" id="PF00759">
    <property type="entry name" value="Glyco_hydro_9"/>
    <property type="match status" value="1"/>
</dbReference>
<dbReference type="InterPro" id="IPR012341">
    <property type="entry name" value="6hp_glycosidase-like_sf"/>
</dbReference>
<evidence type="ECO:0000256" key="3">
    <source>
        <dbReference type="ARBA" id="ARBA00012601"/>
    </source>
</evidence>
<dbReference type="Gene3D" id="2.60.40.290">
    <property type="match status" value="1"/>
</dbReference>
<evidence type="ECO:0000256" key="7">
    <source>
        <dbReference type="ARBA" id="ARBA00023295"/>
    </source>
</evidence>
<comment type="similarity">
    <text evidence="2">Belongs to the glycosyl hydrolase 9 (cellulase E) family.</text>
</comment>
<name>A0AAW0V6Q0_SCYPA</name>
<reference evidence="10 11" key="1">
    <citation type="submission" date="2023-03" db="EMBL/GenBank/DDBJ databases">
        <title>High-quality genome of Scylla paramamosain provides insights in environmental adaptation.</title>
        <authorList>
            <person name="Zhang L."/>
        </authorList>
    </citation>
    <scope>NUCLEOTIDE SEQUENCE [LARGE SCALE GENOMIC DNA]</scope>
    <source>
        <strain evidence="10">LZ_2023a</strain>
        <tissue evidence="10">Muscle</tissue>
    </source>
</reference>
<evidence type="ECO:0000256" key="8">
    <source>
        <dbReference type="ARBA" id="ARBA00023326"/>
    </source>
</evidence>
<keyword evidence="5" id="KW-0136">Cellulose degradation</keyword>
<dbReference type="InterPro" id="IPR001701">
    <property type="entry name" value="Glyco_hydro_9"/>
</dbReference>
<dbReference type="SUPFAM" id="SSF48208">
    <property type="entry name" value="Six-hairpin glycosidases"/>
    <property type="match status" value="1"/>
</dbReference>
<keyword evidence="8" id="KW-0624">Polysaccharide degradation</keyword>
<dbReference type="Gene3D" id="1.50.10.10">
    <property type="match status" value="1"/>
</dbReference>
<sequence length="540" mass="59060">MRVGYTPKPVPSLCMKDDKVLANSPCIPGTAGEGCLVISIENEWTGNYNAQFSITTTVPFQGLTILITFDNPVDTLDYWQGHVESTDSTHFTLTNPELIAEANDLIEFDIHVQYTGNKPIAVAVIMNEEDVCDGTGAWTTHPPLENPCLPTGMTPYDYSQVLCMSYLFYEAQRSGPLPATQRITWRGDSALDDGRDVGLDLTGGYYDAGDHVKFGFPMAFTATMLAWGIIDFADGYEAAGQTENALEAVRWATDYFLKAYPEATEFYGQVGAGAPDHSFWGRPEEMTMERPAMKIDASAPGSELAAETAAALAVASIAFKEVDSSYSSQLLTVAEDLYDFADKYRGLYHDSITDAGSFYRSWSGYGDELCWAALWLNRATGDSGYLQKAQDAWDEFELGGDVTQFSWDDKSAGAFALGSMLDPTNSQYKTALNTFLTFLKNDAKYTPDGLVFLDMWGANRHAANVAFIALWEAKYGDSAEAADNRAWATGQIGQLLGEGSRSYVVGYGANPPERPHHRSSSCPWPPAACTTNWAQMQPGP</sequence>
<evidence type="ECO:0000256" key="1">
    <source>
        <dbReference type="ARBA" id="ARBA00000966"/>
    </source>
</evidence>
<protein>
    <recommendedName>
        <fullName evidence="3">cellulase</fullName>
        <ecNumber evidence="3">3.2.1.4</ecNumber>
    </recommendedName>
</protein>
<keyword evidence="7" id="KW-0326">Glycosidase</keyword>
<comment type="catalytic activity">
    <reaction evidence="1">
        <text>Endohydrolysis of (1-&gt;4)-beta-D-glucosidic linkages in cellulose, lichenin and cereal beta-D-glucans.</text>
        <dbReference type="EC" id="3.2.1.4"/>
    </reaction>
</comment>
<evidence type="ECO:0000256" key="5">
    <source>
        <dbReference type="ARBA" id="ARBA00023001"/>
    </source>
</evidence>